<keyword evidence="3" id="KW-0804">Transcription</keyword>
<dbReference type="Gene3D" id="3.40.1410.10">
    <property type="entry name" value="Chorismate lyase-like"/>
    <property type="match status" value="1"/>
</dbReference>
<protein>
    <submittedName>
        <fullName evidence="5">GntR family transcriptional regulator</fullName>
    </submittedName>
</protein>
<dbReference type="PANTHER" id="PTHR44846:SF1">
    <property type="entry name" value="MANNOSYL-D-GLYCERATE TRANSPORT_METABOLISM SYSTEM REPRESSOR MNGR-RELATED"/>
    <property type="match status" value="1"/>
</dbReference>
<evidence type="ECO:0000256" key="2">
    <source>
        <dbReference type="ARBA" id="ARBA00023125"/>
    </source>
</evidence>
<proteinExistence type="predicted"/>
<dbReference type="InterPro" id="IPR036390">
    <property type="entry name" value="WH_DNA-bd_sf"/>
</dbReference>
<keyword evidence="6" id="KW-1185">Reference proteome</keyword>
<sequence>MQLDHSKGASPLYYQIKDILKKSIENEEYLKGDTLPSELELQEMFNVSRITVRQAINDLANEGYVSRTRGKGTTVIFNKIEEPLTRIMSFTEEMRIRGLEVSTKFAKINIVESNKIIAKNLNILEGQEVYKIERLRYVNGQPMVFFITYLSKNLNLPLAEDEYTGSLYELLVKTNNISISKVREYFEAVSTDERLSEYLEVELGSPALKRTRISFDSNGNNLEYSVCYYRADKYRYMVEME</sequence>
<dbReference type="Gene3D" id="1.10.10.10">
    <property type="entry name" value="Winged helix-like DNA-binding domain superfamily/Winged helix DNA-binding domain"/>
    <property type="match status" value="1"/>
</dbReference>
<dbReference type="SUPFAM" id="SSF46785">
    <property type="entry name" value="Winged helix' DNA-binding domain"/>
    <property type="match status" value="1"/>
</dbReference>
<dbReference type="InterPro" id="IPR028978">
    <property type="entry name" value="Chorismate_lyase_/UTRA_dom_sf"/>
</dbReference>
<comment type="caution">
    <text evidence="5">The sequence shown here is derived from an EMBL/GenBank/DDBJ whole genome shotgun (WGS) entry which is preliminary data.</text>
</comment>
<organism evidence="5 6">
    <name type="scientific">Clostridium oceanicum</name>
    <dbReference type="NCBI Taxonomy" id="1543"/>
    <lineage>
        <taxon>Bacteria</taxon>
        <taxon>Bacillati</taxon>
        <taxon>Bacillota</taxon>
        <taxon>Clostridia</taxon>
        <taxon>Eubacteriales</taxon>
        <taxon>Clostridiaceae</taxon>
        <taxon>Clostridium</taxon>
    </lineage>
</organism>
<dbReference type="Pfam" id="PF00392">
    <property type="entry name" value="GntR"/>
    <property type="match status" value="1"/>
</dbReference>
<dbReference type="PRINTS" id="PR00035">
    <property type="entry name" value="HTHGNTR"/>
</dbReference>
<dbReference type="SMART" id="SM00866">
    <property type="entry name" value="UTRA"/>
    <property type="match status" value="1"/>
</dbReference>
<evidence type="ECO:0000313" key="5">
    <source>
        <dbReference type="EMBL" id="GAA0737600.1"/>
    </source>
</evidence>
<evidence type="ECO:0000256" key="1">
    <source>
        <dbReference type="ARBA" id="ARBA00023015"/>
    </source>
</evidence>
<keyword evidence="1" id="KW-0805">Transcription regulation</keyword>
<dbReference type="InterPro" id="IPR050679">
    <property type="entry name" value="Bact_HTH_transcr_reg"/>
</dbReference>
<keyword evidence="2" id="KW-0238">DNA-binding</keyword>
<dbReference type="Pfam" id="PF07702">
    <property type="entry name" value="UTRA"/>
    <property type="match status" value="1"/>
</dbReference>
<reference evidence="6" key="1">
    <citation type="journal article" date="2019" name="Int. J. Syst. Evol. Microbiol.">
        <title>The Global Catalogue of Microorganisms (GCM) 10K type strain sequencing project: providing services to taxonomists for standard genome sequencing and annotation.</title>
        <authorList>
            <consortium name="The Broad Institute Genomics Platform"/>
            <consortium name="The Broad Institute Genome Sequencing Center for Infectious Disease"/>
            <person name="Wu L."/>
            <person name="Ma J."/>
        </authorList>
    </citation>
    <scope>NUCLEOTIDE SEQUENCE [LARGE SCALE GENOMIC DNA]</scope>
    <source>
        <strain evidence="6">JCM 1407</strain>
    </source>
</reference>
<accession>A0ABP3UL41</accession>
<dbReference type="PANTHER" id="PTHR44846">
    <property type="entry name" value="MANNOSYL-D-GLYCERATE TRANSPORT/METABOLISM SYSTEM REPRESSOR MNGR-RELATED"/>
    <property type="match status" value="1"/>
</dbReference>
<dbReference type="RefSeq" id="WP_343760246.1">
    <property type="nucleotide sequence ID" value="NZ_BAAACG010000008.1"/>
</dbReference>
<feature type="domain" description="HTH gntR-type" evidence="4">
    <location>
        <begin position="10"/>
        <end position="78"/>
    </location>
</feature>
<dbReference type="CDD" id="cd07377">
    <property type="entry name" value="WHTH_GntR"/>
    <property type="match status" value="1"/>
</dbReference>
<dbReference type="InterPro" id="IPR036388">
    <property type="entry name" value="WH-like_DNA-bd_sf"/>
</dbReference>
<evidence type="ECO:0000313" key="6">
    <source>
        <dbReference type="Proteomes" id="UP001501510"/>
    </source>
</evidence>
<name>A0ABP3UL41_9CLOT</name>
<dbReference type="EMBL" id="BAAACG010000008">
    <property type="protein sequence ID" value="GAA0737600.1"/>
    <property type="molecule type" value="Genomic_DNA"/>
</dbReference>
<dbReference type="InterPro" id="IPR000524">
    <property type="entry name" value="Tscrpt_reg_HTH_GntR"/>
</dbReference>
<dbReference type="Proteomes" id="UP001501510">
    <property type="component" value="Unassembled WGS sequence"/>
</dbReference>
<evidence type="ECO:0000256" key="3">
    <source>
        <dbReference type="ARBA" id="ARBA00023163"/>
    </source>
</evidence>
<evidence type="ECO:0000259" key="4">
    <source>
        <dbReference type="PROSITE" id="PS50949"/>
    </source>
</evidence>
<dbReference type="SUPFAM" id="SSF64288">
    <property type="entry name" value="Chorismate lyase-like"/>
    <property type="match status" value="1"/>
</dbReference>
<dbReference type="PROSITE" id="PS50949">
    <property type="entry name" value="HTH_GNTR"/>
    <property type="match status" value="1"/>
</dbReference>
<gene>
    <name evidence="5" type="ORF">GCM10008906_13940</name>
</gene>
<dbReference type="SMART" id="SM00345">
    <property type="entry name" value="HTH_GNTR"/>
    <property type="match status" value="1"/>
</dbReference>
<dbReference type="InterPro" id="IPR011663">
    <property type="entry name" value="UTRA"/>
</dbReference>